<dbReference type="EMBL" id="MCRJ01000003">
    <property type="protein sequence ID" value="ODN72353.1"/>
    <property type="molecule type" value="Genomic_DNA"/>
</dbReference>
<keyword evidence="1" id="KW-0472">Membrane</keyword>
<proteinExistence type="predicted"/>
<dbReference type="InterPro" id="IPR008621">
    <property type="entry name" value="Cbb3-typ_cyt_oxidase_comp"/>
</dbReference>
<organism evidence="2 3">
    <name type="scientific">Methylobrevis pamukkalensis</name>
    <dbReference type="NCBI Taxonomy" id="1439726"/>
    <lineage>
        <taxon>Bacteria</taxon>
        <taxon>Pseudomonadati</taxon>
        <taxon>Pseudomonadota</taxon>
        <taxon>Alphaproteobacteria</taxon>
        <taxon>Hyphomicrobiales</taxon>
        <taxon>Pleomorphomonadaceae</taxon>
        <taxon>Methylobrevis</taxon>
    </lineage>
</organism>
<keyword evidence="3" id="KW-1185">Reference proteome</keyword>
<comment type="caution">
    <text evidence="2">The sequence shown here is derived from an EMBL/GenBank/DDBJ whole genome shotgun (WGS) entry which is preliminary data.</text>
</comment>
<protein>
    <submittedName>
        <fullName evidence="2">Cbb3-type cytochrome oxidase component FixQ</fullName>
    </submittedName>
</protein>
<dbReference type="CDD" id="cd01324">
    <property type="entry name" value="cbb3_Oxidase_CcoQ"/>
    <property type="match status" value="1"/>
</dbReference>
<keyword evidence="1" id="KW-0812">Transmembrane</keyword>
<dbReference type="AlphaFoldDB" id="A0A1E3H7Q8"/>
<feature type="transmembrane region" description="Helical" evidence="1">
    <location>
        <begin position="12"/>
        <end position="32"/>
    </location>
</feature>
<dbReference type="Pfam" id="PF05545">
    <property type="entry name" value="FixQ"/>
    <property type="match status" value="1"/>
</dbReference>
<name>A0A1E3H7Q8_9HYPH</name>
<dbReference type="Proteomes" id="UP000094622">
    <property type="component" value="Unassembled WGS sequence"/>
</dbReference>
<accession>A0A1E3H7Q8</accession>
<reference evidence="2 3" key="1">
    <citation type="submission" date="2016-07" db="EMBL/GenBank/DDBJ databases">
        <title>Draft Genome Sequence of Methylobrevis pamukkalensis PK2.</title>
        <authorList>
            <person name="Vasilenko O.V."/>
            <person name="Doronina N.V."/>
            <person name="Shmareva M.N."/>
            <person name="Tarlachkov S.V."/>
            <person name="Mustakhimov I."/>
            <person name="Trotsenko Y.A."/>
        </authorList>
    </citation>
    <scope>NUCLEOTIDE SEQUENCE [LARGE SCALE GENOMIC DNA]</scope>
    <source>
        <strain evidence="2 3">PK2</strain>
    </source>
</reference>
<keyword evidence="1" id="KW-1133">Transmembrane helix</keyword>
<gene>
    <name evidence="2" type="ORF">A6302_00280</name>
</gene>
<evidence type="ECO:0000313" key="3">
    <source>
        <dbReference type="Proteomes" id="UP000094622"/>
    </source>
</evidence>
<sequence>MSTYDQFAGFAQTWGLLYFFLIFTGVVIYALWPRNRKTFEAAARIPLSED</sequence>
<dbReference type="OrthoDB" id="7173870at2"/>
<evidence type="ECO:0000256" key="1">
    <source>
        <dbReference type="SAM" id="Phobius"/>
    </source>
</evidence>
<dbReference type="RefSeq" id="WP_069305518.1">
    <property type="nucleotide sequence ID" value="NZ_MCRJ01000003.1"/>
</dbReference>
<evidence type="ECO:0000313" key="2">
    <source>
        <dbReference type="EMBL" id="ODN72353.1"/>
    </source>
</evidence>